<dbReference type="OrthoDB" id="9792989at2"/>
<sequence>MSIERILDYAHTLMGRSIQTGDVVIDGTCGNGHDTTFLANHVGKEGHVYAFDIQQEAILNTQRRLNTQGLDQQTTLIYDSHAHIQKYLQNDHHGNIAAAIYNLGYLPGSDKSIITKPEGTIQSVESVLATLKKGGLVVLVVYHGHPGGSEEKDALMSYVTELDAKNYQVLYYGFINKKKTPPFILAIERLK</sequence>
<dbReference type="PANTHER" id="PTHR35276:SF1">
    <property type="entry name" value="TRNA (MNM(5)S(2)U34)-METHYLTRANSFERASE, CHLOROPLASTIC"/>
    <property type="match status" value="1"/>
</dbReference>
<evidence type="ECO:0000313" key="2">
    <source>
        <dbReference type="Proteomes" id="UP000028868"/>
    </source>
</evidence>
<proteinExistence type="predicted"/>
<dbReference type="InterPro" id="IPR029063">
    <property type="entry name" value="SAM-dependent_MTases_sf"/>
</dbReference>
<dbReference type="RefSeq" id="WP_035511354.1">
    <property type="nucleotide sequence ID" value="NZ_CCDH010000004.1"/>
</dbReference>
<dbReference type="AlphaFoldDB" id="A0A024PAS8"/>
<dbReference type="Proteomes" id="UP000028868">
    <property type="component" value="Unassembled WGS sequence"/>
</dbReference>
<organism evidence="1 2">
    <name type="scientific">Halobacillus karajensis</name>
    <dbReference type="NCBI Taxonomy" id="195088"/>
    <lineage>
        <taxon>Bacteria</taxon>
        <taxon>Bacillati</taxon>
        <taxon>Bacillota</taxon>
        <taxon>Bacilli</taxon>
        <taxon>Bacillales</taxon>
        <taxon>Bacillaceae</taxon>
        <taxon>Halobacillus</taxon>
    </lineage>
</organism>
<dbReference type="EMBL" id="CCDI010000007">
    <property type="protein sequence ID" value="CDQ25537.1"/>
    <property type="molecule type" value="Genomic_DNA"/>
</dbReference>
<dbReference type="SUPFAM" id="SSF53335">
    <property type="entry name" value="S-adenosyl-L-methionine-dependent methyltransferases"/>
    <property type="match status" value="1"/>
</dbReference>
<dbReference type="Gene3D" id="3.40.50.150">
    <property type="entry name" value="Vaccinia Virus protein VP39"/>
    <property type="match status" value="1"/>
</dbReference>
<dbReference type="PANTHER" id="PTHR35276">
    <property type="entry name" value="S-ADENOSYL-L-METHIONINE-DEPENDENT METHYLTRANSFERASES SUPERFAMILY PROTEIN"/>
    <property type="match status" value="1"/>
</dbReference>
<keyword evidence="2" id="KW-1185">Reference proteome</keyword>
<gene>
    <name evidence="1" type="ORF">BN983_03887</name>
</gene>
<reference evidence="1 2" key="2">
    <citation type="submission" date="2014-05" db="EMBL/GenBank/DDBJ databases">
        <title>Draft genome sequence of Halobacillus karajensis HK-03.</title>
        <authorList>
            <person name="Khelaifia S."/>
            <person name="Croce O."/>
            <person name="Lagier J.C."/>
            <person name="Raoult D."/>
        </authorList>
    </citation>
    <scope>NUCLEOTIDE SEQUENCE [LARGE SCALE GENOMIC DNA]</scope>
    <source>
        <strain evidence="1 2">HD-03</strain>
    </source>
</reference>
<dbReference type="InterPro" id="IPR010719">
    <property type="entry name" value="MnmM_MeTrfase"/>
</dbReference>
<dbReference type="CDD" id="cd02440">
    <property type="entry name" value="AdoMet_MTases"/>
    <property type="match status" value="1"/>
</dbReference>
<accession>A0A024PAS8</accession>
<evidence type="ECO:0000313" key="1">
    <source>
        <dbReference type="EMBL" id="CDQ25537.1"/>
    </source>
</evidence>
<protein>
    <submittedName>
        <fullName evidence="1">Arsenite S-adenosylmethyltransferase</fullName>
    </submittedName>
</protein>
<comment type="caution">
    <text evidence="1">The sequence shown here is derived from an EMBL/GenBank/DDBJ whole genome shotgun (WGS) entry which is preliminary data.</text>
</comment>
<reference evidence="2" key="1">
    <citation type="submission" date="2014-03" db="EMBL/GenBank/DDBJ databases">
        <authorList>
            <person name="Urmite Genomes U."/>
        </authorList>
    </citation>
    <scope>NUCLEOTIDE SEQUENCE [LARGE SCALE GENOMIC DNA]</scope>
    <source>
        <strain evidence="2">HD-03</strain>
    </source>
</reference>
<name>A0A024PAS8_9BACI</name>
<dbReference type="Pfam" id="PF06962">
    <property type="entry name" value="rRNA_methylase"/>
    <property type="match status" value="1"/>
</dbReference>